<dbReference type="AlphaFoldDB" id="A0A813PHQ0"/>
<name>A0A813PHQ0_9BILA</name>
<comment type="caution">
    <text evidence="1">The sequence shown here is derived from an EMBL/GenBank/DDBJ whole genome shotgun (WGS) entry which is preliminary data.</text>
</comment>
<evidence type="ECO:0000313" key="2">
    <source>
        <dbReference type="Proteomes" id="UP000663879"/>
    </source>
</evidence>
<reference evidence="1" key="1">
    <citation type="submission" date="2021-02" db="EMBL/GenBank/DDBJ databases">
        <authorList>
            <person name="Nowell W R."/>
        </authorList>
    </citation>
    <scope>NUCLEOTIDE SEQUENCE</scope>
    <source>
        <strain evidence="1">Ploen Becks lab</strain>
    </source>
</reference>
<dbReference type="PANTHER" id="PTHR35348">
    <property type="entry name" value="TESTIS, PROSTATE AND PLACENTA-EXPRESSED PROTEIN"/>
    <property type="match status" value="1"/>
</dbReference>
<gene>
    <name evidence="1" type="ORF">OXX778_LOCUS3904</name>
</gene>
<dbReference type="Proteomes" id="UP000663879">
    <property type="component" value="Unassembled WGS sequence"/>
</dbReference>
<accession>A0A813PHQ0</accession>
<keyword evidence="2" id="KW-1185">Reference proteome</keyword>
<proteinExistence type="predicted"/>
<dbReference type="PANTHER" id="PTHR35348:SF1">
    <property type="entry name" value="TESTIS, PROSTATE AND PLACENTA-EXPRESSED PROTEIN"/>
    <property type="match status" value="1"/>
</dbReference>
<sequence>MDGFMQYSYTNFLNDPFNKLHTVNGPKSREWNEYQKGAKLNALETKFPYSRDHLVRLASTKRGIYNPALPTLRKIDRDDVLCKLSDEHSRHTTFLDKDSFQSSSIFFNYPSGRHPLVERSLGDLWSDLDKPERKTLRPRVKTGYIPSKKMIDLEFSYGSYRKFPEPKESIEKLDDLKISYATFKDKVHNNITNSI</sequence>
<protein>
    <submittedName>
        <fullName evidence="1">Uncharacterized protein</fullName>
    </submittedName>
</protein>
<dbReference type="Pfam" id="PF22574">
    <property type="entry name" value="SPMIP8"/>
    <property type="match status" value="1"/>
</dbReference>
<dbReference type="OrthoDB" id="9970246at2759"/>
<organism evidence="1 2">
    <name type="scientific">Brachionus calyciflorus</name>
    <dbReference type="NCBI Taxonomy" id="104777"/>
    <lineage>
        <taxon>Eukaryota</taxon>
        <taxon>Metazoa</taxon>
        <taxon>Spiralia</taxon>
        <taxon>Gnathifera</taxon>
        <taxon>Rotifera</taxon>
        <taxon>Eurotatoria</taxon>
        <taxon>Monogononta</taxon>
        <taxon>Pseudotrocha</taxon>
        <taxon>Ploima</taxon>
        <taxon>Brachionidae</taxon>
        <taxon>Brachionus</taxon>
    </lineage>
</organism>
<evidence type="ECO:0000313" key="1">
    <source>
        <dbReference type="EMBL" id="CAF0750812.1"/>
    </source>
</evidence>
<dbReference type="EMBL" id="CAJNOC010000364">
    <property type="protein sequence ID" value="CAF0750812.1"/>
    <property type="molecule type" value="Genomic_DNA"/>
</dbReference>
<dbReference type="InterPro" id="IPR034584">
    <property type="entry name" value="SPMIP8"/>
</dbReference>